<comment type="caution">
    <text evidence="2">The sequence shown here is derived from an EMBL/GenBank/DDBJ whole genome shotgun (WGS) entry which is preliminary data.</text>
</comment>
<sequence>MPNPWAIGLFGGGSYKKDKGRSSVLPTSRGAAPFAILVKEPGTSNAISSPESNPKSSPTRQSTQLPDHQPPSSPPTKTTVVHRRSPPVRDPRKPSISRNEEARTPGVACRISLALEDSSV</sequence>
<feature type="compositionally biased region" description="Polar residues" evidence="1">
    <location>
        <begin position="42"/>
        <end position="66"/>
    </location>
</feature>
<proteinExistence type="predicted"/>
<feature type="compositionally biased region" description="Basic and acidic residues" evidence="1">
    <location>
        <begin position="87"/>
        <end position="103"/>
    </location>
</feature>
<feature type="region of interest" description="Disordered" evidence="1">
    <location>
        <begin position="1"/>
        <end position="120"/>
    </location>
</feature>
<evidence type="ECO:0000313" key="3">
    <source>
        <dbReference type="Proteomes" id="UP001243330"/>
    </source>
</evidence>
<dbReference type="AlphaFoldDB" id="A0AAD9E8G7"/>
<dbReference type="EMBL" id="JAQOWY010000817">
    <property type="protein sequence ID" value="KAK1838502.1"/>
    <property type="molecule type" value="Genomic_DNA"/>
</dbReference>
<name>A0AAD9E8G7_9PEZI</name>
<organism evidence="2 3">
    <name type="scientific">Colletotrichum chrysophilum</name>
    <dbReference type="NCBI Taxonomy" id="1836956"/>
    <lineage>
        <taxon>Eukaryota</taxon>
        <taxon>Fungi</taxon>
        <taxon>Dikarya</taxon>
        <taxon>Ascomycota</taxon>
        <taxon>Pezizomycotina</taxon>
        <taxon>Sordariomycetes</taxon>
        <taxon>Hypocreomycetidae</taxon>
        <taxon>Glomerellales</taxon>
        <taxon>Glomerellaceae</taxon>
        <taxon>Colletotrichum</taxon>
        <taxon>Colletotrichum gloeosporioides species complex</taxon>
    </lineage>
</organism>
<evidence type="ECO:0000313" key="2">
    <source>
        <dbReference type="EMBL" id="KAK1838502.1"/>
    </source>
</evidence>
<dbReference type="Proteomes" id="UP001243330">
    <property type="component" value="Unassembled WGS sequence"/>
</dbReference>
<accession>A0AAD9E8G7</accession>
<gene>
    <name evidence="2" type="ORF">CCHR01_18871</name>
</gene>
<reference evidence="2" key="1">
    <citation type="submission" date="2023-01" db="EMBL/GenBank/DDBJ databases">
        <title>Colletotrichum chrysophilum M932 genome sequence.</title>
        <authorList>
            <person name="Baroncelli R."/>
        </authorList>
    </citation>
    <scope>NUCLEOTIDE SEQUENCE</scope>
    <source>
        <strain evidence="2">M932</strain>
    </source>
</reference>
<protein>
    <submittedName>
        <fullName evidence="2">Uncharacterized protein</fullName>
    </submittedName>
</protein>
<keyword evidence="3" id="KW-1185">Reference proteome</keyword>
<evidence type="ECO:0000256" key="1">
    <source>
        <dbReference type="SAM" id="MobiDB-lite"/>
    </source>
</evidence>